<dbReference type="Proteomes" id="UP000214603">
    <property type="component" value="Unassembled WGS sequence"/>
</dbReference>
<dbReference type="InterPro" id="IPR007922">
    <property type="entry name" value="DciA-like"/>
</dbReference>
<name>A0A225MG67_9BURK</name>
<comment type="caution">
    <text evidence="1">The sequence shown here is derived from an EMBL/GenBank/DDBJ whole genome shotgun (WGS) entry which is preliminary data.</text>
</comment>
<keyword evidence="1" id="KW-0282">Flagellum</keyword>
<keyword evidence="2" id="KW-1185">Reference proteome</keyword>
<dbReference type="Pfam" id="PF05258">
    <property type="entry name" value="DciA"/>
    <property type="match status" value="1"/>
</dbReference>
<evidence type="ECO:0000313" key="1">
    <source>
        <dbReference type="EMBL" id="OWT60356.1"/>
    </source>
</evidence>
<accession>A0A225MG67</accession>
<gene>
    <name evidence="1" type="ORF">CEY11_11990</name>
</gene>
<organism evidence="1 2">
    <name type="scientific">Candidimonas nitroreducens</name>
    <dbReference type="NCBI Taxonomy" id="683354"/>
    <lineage>
        <taxon>Bacteria</taxon>
        <taxon>Pseudomonadati</taxon>
        <taxon>Pseudomonadota</taxon>
        <taxon>Betaproteobacteria</taxon>
        <taxon>Burkholderiales</taxon>
        <taxon>Alcaligenaceae</taxon>
        <taxon>Candidimonas</taxon>
    </lineage>
</organism>
<reference evidence="2" key="1">
    <citation type="submission" date="2017-06" db="EMBL/GenBank/DDBJ databases">
        <title>Herbaspirillum phytohormonus sp. nov., isolated from the root nodule of Robinia pseudoacacia in lead-zinc mine.</title>
        <authorList>
            <person name="Fan M."/>
            <person name="Lin Y."/>
        </authorList>
    </citation>
    <scope>NUCLEOTIDE SEQUENCE [LARGE SCALE GENOMIC DNA]</scope>
    <source>
        <strain evidence="2">SC-089</strain>
    </source>
</reference>
<protein>
    <submittedName>
        <fullName evidence="1">Flagellar hook-length control protein FliK</fullName>
    </submittedName>
</protein>
<evidence type="ECO:0000313" key="2">
    <source>
        <dbReference type="Proteomes" id="UP000214603"/>
    </source>
</evidence>
<dbReference type="AlphaFoldDB" id="A0A225MG67"/>
<sequence length="162" mass="17236">MHTTPSQRQARKKTAPDADLSAIGWLGSDQHTAGVLTTARMLLAIEQAAGAILPPALRQVCRVARIDRQQVTLAVPGAAHAAKLRQLAPRIAQRLSESGWNLNQVQVRVQAGLPHIGTNPPRAKNVEPLGAQALDAFEALHASLRPGPLADAVGRLLAHHKP</sequence>
<keyword evidence="1" id="KW-0969">Cilium</keyword>
<proteinExistence type="predicted"/>
<dbReference type="EMBL" id="NJIH01000006">
    <property type="protein sequence ID" value="OWT60356.1"/>
    <property type="molecule type" value="Genomic_DNA"/>
</dbReference>
<keyword evidence="1" id="KW-0966">Cell projection</keyword>
<dbReference type="OrthoDB" id="8521216at2"/>
<dbReference type="RefSeq" id="WP_088603614.1">
    <property type="nucleotide sequence ID" value="NZ_NJIH01000006.1"/>
</dbReference>